<name>A0A3D9BYX3_9RHOB</name>
<dbReference type="RefSeq" id="WP_115977757.1">
    <property type="nucleotide sequence ID" value="NZ_QOHR01000001.1"/>
</dbReference>
<dbReference type="Gene3D" id="1.10.3340.10">
    <property type="entry name" value="SMc04008-like"/>
    <property type="match status" value="1"/>
</dbReference>
<evidence type="ECO:0000313" key="2">
    <source>
        <dbReference type="EMBL" id="REC58715.1"/>
    </source>
</evidence>
<gene>
    <name evidence="2" type="ORF">DRV84_00320</name>
</gene>
<comment type="caution">
    <text evidence="2">The sequence shown here is derived from an EMBL/GenBank/DDBJ whole genome shotgun (WGS) entry which is preliminary data.</text>
</comment>
<evidence type="ECO:0000259" key="1">
    <source>
        <dbReference type="Pfam" id="PF06844"/>
    </source>
</evidence>
<protein>
    <submittedName>
        <fullName evidence="2">DUF1244 domain-containing protein</fullName>
    </submittedName>
</protein>
<organism evidence="2 3">
    <name type="scientific">Rhodosalinus sediminis</name>
    <dbReference type="NCBI Taxonomy" id="1940533"/>
    <lineage>
        <taxon>Bacteria</taxon>
        <taxon>Pseudomonadati</taxon>
        <taxon>Pseudomonadota</taxon>
        <taxon>Alphaproteobacteria</taxon>
        <taxon>Rhodobacterales</taxon>
        <taxon>Paracoccaceae</taxon>
        <taxon>Rhodosalinus</taxon>
    </lineage>
</organism>
<dbReference type="AlphaFoldDB" id="A0A3D9BYX3"/>
<dbReference type="EMBL" id="QOHR01000001">
    <property type="protein sequence ID" value="REC58715.1"/>
    <property type="molecule type" value="Genomic_DNA"/>
</dbReference>
<feature type="domain" description="SMc04008-like" evidence="1">
    <location>
        <begin position="28"/>
        <end position="94"/>
    </location>
</feature>
<dbReference type="Pfam" id="PF06844">
    <property type="entry name" value="DUF1244"/>
    <property type="match status" value="1"/>
</dbReference>
<sequence>MDEQTRTELEAAAFRRLRRHLMEDRPDVQNIDLMNLAGFCRNCLSRWYQEAAADRGIEMGKEEAREIFYGMPYDQWKAGHQTEASAAQQQAFEKSFAENVGREDG</sequence>
<evidence type="ECO:0000313" key="3">
    <source>
        <dbReference type="Proteomes" id="UP000257131"/>
    </source>
</evidence>
<accession>A0A3D9BYX3</accession>
<proteinExistence type="predicted"/>
<dbReference type="InterPro" id="IPR036810">
    <property type="entry name" value="SMc04008-like_sf"/>
</dbReference>
<dbReference type="OrthoDB" id="9802252at2"/>
<dbReference type="InterPro" id="IPR023163">
    <property type="entry name" value="SMc04008-like_domain"/>
</dbReference>
<reference evidence="2 3" key="1">
    <citation type="journal article" date="2017" name="Int. J. Syst. Evol. Microbiol.">
        <title>Rhodosalinus sediminis gen. nov., sp. nov., isolated from marine saltern.</title>
        <authorList>
            <person name="Guo L.Y."/>
            <person name="Ling S.K."/>
            <person name="Li C.M."/>
            <person name="Chen G.J."/>
            <person name="Du Z.J."/>
        </authorList>
    </citation>
    <scope>NUCLEOTIDE SEQUENCE [LARGE SCALE GENOMIC DNA]</scope>
    <source>
        <strain evidence="2 3">WDN1C137</strain>
    </source>
</reference>
<dbReference type="SUPFAM" id="SSF158757">
    <property type="entry name" value="SMc04008-like"/>
    <property type="match status" value="1"/>
</dbReference>
<keyword evidence="3" id="KW-1185">Reference proteome</keyword>
<dbReference type="Proteomes" id="UP000257131">
    <property type="component" value="Unassembled WGS sequence"/>
</dbReference>